<comment type="pathway">
    <text evidence="3">Lipid metabolism.</text>
</comment>
<dbReference type="UniPathway" id="UPA00557">
    <property type="reaction ID" value="UER00613"/>
</dbReference>
<name>A0A380MT72_9GAMM</name>
<accession>A0A380MT72</accession>
<evidence type="ECO:0000256" key="4">
    <source>
        <dbReference type="ARBA" id="ARBA00008655"/>
    </source>
</evidence>
<gene>
    <name evidence="12" type="primary">plsC_2</name>
    <name evidence="12" type="ORF">NCTC13337_01376</name>
</gene>
<dbReference type="Pfam" id="PF01553">
    <property type="entry name" value="Acyltransferase"/>
    <property type="match status" value="1"/>
</dbReference>
<dbReference type="GO" id="GO:0005886">
    <property type="term" value="C:plasma membrane"/>
    <property type="evidence" value="ECO:0007669"/>
    <property type="project" value="TreeGrafter"/>
</dbReference>
<dbReference type="CDD" id="cd07989">
    <property type="entry name" value="LPLAT_AGPAT-like"/>
    <property type="match status" value="1"/>
</dbReference>
<keyword evidence="8 9" id="KW-0012">Acyltransferase</keyword>
<evidence type="ECO:0000256" key="5">
    <source>
        <dbReference type="ARBA" id="ARBA00013211"/>
    </source>
</evidence>
<keyword evidence="9" id="KW-0443">Lipid metabolism</keyword>
<evidence type="ECO:0000256" key="7">
    <source>
        <dbReference type="ARBA" id="ARBA00022679"/>
    </source>
</evidence>
<dbReference type="Proteomes" id="UP000254601">
    <property type="component" value="Unassembled WGS sequence"/>
</dbReference>
<sequence length="242" mass="27814">MLRFFRKTLISLFILISFIPLSIICLIRPRHPNNAWIAIKAYSSFGKQILGLDITIRGAENLPEKCIYVVNHQSNIDIFSVCYAVPKRTVTLGKKSILYMPIFGQIYWLSGNLFIVRGNARKSAKALKVIERKIHEKQLSIWIFPEGTRNFARGLLPFKTGAFRLAAKAGVAIVPVCVNNYYSRFDLNQKDNGEVIVEFQKPIIFEGRVTQQAIREMTETVHQQMEQRIEMLTQEARLPQNK</sequence>
<dbReference type="SUPFAM" id="SSF69593">
    <property type="entry name" value="Glycerol-3-phosphate (1)-acyltransferase"/>
    <property type="match status" value="1"/>
</dbReference>
<feature type="domain" description="Phospholipid/glycerol acyltransferase" evidence="11">
    <location>
        <begin position="66"/>
        <end position="181"/>
    </location>
</feature>
<evidence type="ECO:0000256" key="10">
    <source>
        <dbReference type="SAM" id="Phobius"/>
    </source>
</evidence>
<keyword evidence="9" id="KW-0444">Lipid biosynthesis</keyword>
<evidence type="ECO:0000256" key="1">
    <source>
        <dbReference type="ARBA" id="ARBA00001141"/>
    </source>
</evidence>
<keyword evidence="10" id="KW-1133">Transmembrane helix</keyword>
<keyword evidence="10" id="KW-0812">Transmembrane</keyword>
<feature type="transmembrane region" description="Helical" evidence="10">
    <location>
        <begin position="97"/>
        <end position="116"/>
    </location>
</feature>
<dbReference type="PANTHER" id="PTHR10434:SF11">
    <property type="entry name" value="1-ACYL-SN-GLYCEROL-3-PHOSPHATE ACYLTRANSFERASE"/>
    <property type="match status" value="1"/>
</dbReference>
<dbReference type="GO" id="GO:0006654">
    <property type="term" value="P:phosphatidic acid biosynthetic process"/>
    <property type="evidence" value="ECO:0007669"/>
    <property type="project" value="TreeGrafter"/>
</dbReference>
<evidence type="ECO:0000313" key="12">
    <source>
        <dbReference type="EMBL" id="SUO95478.1"/>
    </source>
</evidence>
<dbReference type="NCBIfam" id="TIGR00530">
    <property type="entry name" value="AGP_acyltrn"/>
    <property type="match status" value="1"/>
</dbReference>
<comment type="domain">
    <text evidence="9">The HXXXXD motif is essential for acyltransferase activity and may constitute the binding site for the phosphate moiety of the glycerol-3-phosphate.</text>
</comment>
<dbReference type="InterPro" id="IPR002123">
    <property type="entry name" value="Plipid/glycerol_acylTrfase"/>
</dbReference>
<reference evidence="12 13" key="1">
    <citation type="submission" date="2018-06" db="EMBL/GenBank/DDBJ databases">
        <authorList>
            <consortium name="Pathogen Informatics"/>
            <person name="Doyle S."/>
        </authorList>
    </citation>
    <scope>NUCLEOTIDE SEQUENCE [LARGE SCALE GENOMIC DNA]</scope>
    <source>
        <strain evidence="12 13">NCTC13337</strain>
    </source>
</reference>
<organism evidence="12 13">
    <name type="scientific">Suttonella ornithocola</name>
    <dbReference type="NCBI Taxonomy" id="279832"/>
    <lineage>
        <taxon>Bacteria</taxon>
        <taxon>Pseudomonadati</taxon>
        <taxon>Pseudomonadota</taxon>
        <taxon>Gammaproteobacteria</taxon>
        <taxon>Cardiobacteriales</taxon>
        <taxon>Cardiobacteriaceae</taxon>
        <taxon>Suttonella</taxon>
    </lineage>
</organism>
<dbReference type="RefSeq" id="WP_072576353.1">
    <property type="nucleotide sequence ID" value="NZ_LWHB01000064.1"/>
</dbReference>
<evidence type="ECO:0000313" key="13">
    <source>
        <dbReference type="Proteomes" id="UP000254601"/>
    </source>
</evidence>
<dbReference type="PANTHER" id="PTHR10434">
    <property type="entry name" value="1-ACYL-SN-GLYCEROL-3-PHOSPHATE ACYLTRANSFERASE"/>
    <property type="match status" value="1"/>
</dbReference>
<keyword evidence="9" id="KW-0594">Phospholipid biosynthesis</keyword>
<dbReference type="EMBL" id="UHIC01000001">
    <property type="protein sequence ID" value="SUO95478.1"/>
    <property type="molecule type" value="Genomic_DNA"/>
</dbReference>
<comment type="similarity">
    <text evidence="4 9">Belongs to the 1-acyl-sn-glycerol-3-phosphate acyltransferase family.</text>
</comment>
<evidence type="ECO:0000256" key="3">
    <source>
        <dbReference type="ARBA" id="ARBA00005189"/>
    </source>
</evidence>
<dbReference type="SMART" id="SM00563">
    <property type="entry name" value="PlsC"/>
    <property type="match status" value="1"/>
</dbReference>
<dbReference type="GO" id="GO:0016024">
    <property type="term" value="P:CDP-diacylglycerol biosynthetic process"/>
    <property type="evidence" value="ECO:0007669"/>
    <property type="project" value="UniProtKB-UniPathway"/>
</dbReference>
<keyword evidence="13" id="KW-1185">Reference proteome</keyword>
<evidence type="ECO:0000256" key="8">
    <source>
        <dbReference type="ARBA" id="ARBA00023315"/>
    </source>
</evidence>
<dbReference type="AlphaFoldDB" id="A0A380MT72"/>
<evidence type="ECO:0000256" key="2">
    <source>
        <dbReference type="ARBA" id="ARBA00004728"/>
    </source>
</evidence>
<evidence type="ECO:0000256" key="6">
    <source>
        <dbReference type="ARBA" id="ARBA00016139"/>
    </source>
</evidence>
<dbReference type="GO" id="GO:0003841">
    <property type="term" value="F:1-acylglycerol-3-phosphate O-acyltransferase activity"/>
    <property type="evidence" value="ECO:0007669"/>
    <property type="project" value="UniProtKB-UniRule"/>
</dbReference>
<evidence type="ECO:0000256" key="9">
    <source>
        <dbReference type="RuleBase" id="RU361267"/>
    </source>
</evidence>
<dbReference type="EC" id="2.3.1.51" evidence="5 9"/>
<keyword evidence="7 9" id="KW-0808">Transferase</keyword>
<evidence type="ECO:0000259" key="11">
    <source>
        <dbReference type="SMART" id="SM00563"/>
    </source>
</evidence>
<feature type="transmembrane region" description="Helical" evidence="10">
    <location>
        <begin position="9"/>
        <end position="29"/>
    </location>
</feature>
<keyword evidence="10" id="KW-0472">Membrane</keyword>
<dbReference type="InterPro" id="IPR004552">
    <property type="entry name" value="AGP_acyltrans"/>
</dbReference>
<proteinExistence type="inferred from homology"/>
<comment type="catalytic activity">
    <reaction evidence="1 9">
        <text>a 1-acyl-sn-glycero-3-phosphate + an acyl-CoA = a 1,2-diacyl-sn-glycero-3-phosphate + CoA</text>
        <dbReference type="Rhea" id="RHEA:19709"/>
        <dbReference type="ChEBI" id="CHEBI:57287"/>
        <dbReference type="ChEBI" id="CHEBI:57970"/>
        <dbReference type="ChEBI" id="CHEBI:58342"/>
        <dbReference type="ChEBI" id="CHEBI:58608"/>
        <dbReference type="EC" id="2.3.1.51"/>
    </reaction>
</comment>
<comment type="pathway">
    <text evidence="2">Phospholipid metabolism; CDP-diacylglycerol biosynthesis; CDP-diacylglycerol from sn-glycerol 3-phosphate: step 2/3.</text>
</comment>
<protein>
    <recommendedName>
        <fullName evidence="6 9">1-acyl-sn-glycerol-3-phosphate acyltransferase</fullName>
        <ecNumber evidence="5 9">2.3.1.51</ecNumber>
    </recommendedName>
</protein>
<keyword evidence="9" id="KW-1208">Phospholipid metabolism</keyword>